<dbReference type="GO" id="GO:0006098">
    <property type="term" value="P:pentose-phosphate shunt"/>
    <property type="evidence" value="ECO:0007669"/>
    <property type="project" value="UniProtKB-UniRule"/>
</dbReference>
<evidence type="ECO:0000313" key="16">
    <source>
        <dbReference type="Proteomes" id="UP000460298"/>
    </source>
</evidence>
<dbReference type="NCBIfam" id="NF004076">
    <property type="entry name" value="PRK05581.1-4"/>
    <property type="match status" value="1"/>
</dbReference>
<dbReference type="GO" id="GO:0004750">
    <property type="term" value="F:D-ribulose-phosphate 3-epimerase activity"/>
    <property type="evidence" value="ECO:0007669"/>
    <property type="project" value="UniProtKB-UniRule"/>
</dbReference>
<evidence type="ECO:0000256" key="8">
    <source>
        <dbReference type="ARBA" id="ARBA00022723"/>
    </source>
</evidence>
<comment type="pathway">
    <text evidence="10">Carbohydrate degradation.</text>
</comment>
<comment type="cofactor">
    <cofactor evidence="2">
        <name>Mn(2+)</name>
        <dbReference type="ChEBI" id="CHEBI:29035"/>
    </cofactor>
</comment>
<dbReference type="PROSITE" id="PS01086">
    <property type="entry name" value="RIBUL_P_3_EPIMER_2"/>
    <property type="match status" value="1"/>
</dbReference>
<feature type="binding site" evidence="10 13">
    <location>
        <position position="67"/>
    </location>
    <ligand>
        <name>a divalent metal cation</name>
        <dbReference type="ChEBI" id="CHEBI:60240"/>
    </ligand>
</feature>
<dbReference type="PANTHER" id="PTHR11749">
    <property type="entry name" value="RIBULOSE-5-PHOSPHATE-3-EPIMERASE"/>
    <property type="match status" value="1"/>
</dbReference>
<dbReference type="GO" id="GO:0005737">
    <property type="term" value="C:cytoplasm"/>
    <property type="evidence" value="ECO:0007669"/>
    <property type="project" value="UniProtKB-ARBA"/>
</dbReference>
<feature type="binding site" evidence="10 14">
    <location>
        <position position="9"/>
    </location>
    <ligand>
        <name>substrate</name>
    </ligand>
</feature>
<dbReference type="EMBL" id="WBUI01000001">
    <property type="protein sequence ID" value="KAB2935444.1"/>
    <property type="molecule type" value="Genomic_DNA"/>
</dbReference>
<feature type="binding site" evidence="14">
    <location>
        <position position="178"/>
    </location>
    <ligand>
        <name>substrate</name>
    </ligand>
</feature>
<comment type="cofactor">
    <cofactor evidence="10 13">
        <name>a divalent metal cation</name>
        <dbReference type="ChEBI" id="CHEBI:60240"/>
    </cofactor>
    <text evidence="10 13">Binds 1 divalent metal cation per subunit.</text>
</comment>
<feature type="binding site" evidence="10 13">
    <location>
        <position position="36"/>
    </location>
    <ligand>
        <name>a divalent metal cation</name>
        <dbReference type="ChEBI" id="CHEBI:60240"/>
    </ligand>
</feature>
<evidence type="ECO:0000256" key="10">
    <source>
        <dbReference type="HAMAP-Rule" id="MF_02227"/>
    </source>
</evidence>
<keyword evidence="8 10" id="KW-0479">Metal-binding</keyword>
<evidence type="ECO:0000256" key="9">
    <source>
        <dbReference type="ARBA" id="ARBA00023235"/>
    </source>
</evidence>
<evidence type="ECO:0000256" key="12">
    <source>
        <dbReference type="PIRSR" id="PIRSR001461-1"/>
    </source>
</evidence>
<comment type="cofactor">
    <cofactor evidence="3">
        <name>Co(2+)</name>
        <dbReference type="ChEBI" id="CHEBI:48828"/>
    </cofactor>
</comment>
<keyword evidence="13" id="KW-0170">Cobalt</keyword>
<dbReference type="InterPro" id="IPR026019">
    <property type="entry name" value="Ribul_P_3_epim"/>
</dbReference>
<feature type="binding site" evidence="10 14">
    <location>
        <begin position="143"/>
        <end position="146"/>
    </location>
    <ligand>
        <name>substrate</name>
    </ligand>
</feature>
<feature type="binding site" evidence="10 13">
    <location>
        <position position="34"/>
    </location>
    <ligand>
        <name>a divalent metal cation</name>
        <dbReference type="ChEBI" id="CHEBI:60240"/>
    </ligand>
</feature>
<keyword evidence="9 10" id="KW-0413">Isomerase</keyword>
<dbReference type="EC" id="5.1.3.1" evidence="7 10"/>
<accession>A0A833H5G3</accession>
<evidence type="ECO:0000256" key="6">
    <source>
        <dbReference type="ARBA" id="ARBA00009541"/>
    </source>
</evidence>
<sequence>MNAAMLAPSILSADLTRLRDQIIAVEKGGADLLHVDIMDGHFVPNMTFGPNIVRALKSISYLPLDVHLMIERPENYVDEFIEAGASIVSVHYEATAHLHRLVQRIRAKGAKAGVALNPSTPISVLEEILPDVDMVLLMSVNPGFGGQKFIPASAAKVEKLRAMCDRLGVNPLIEMDGGIGVDNAKDLRRAGVDVFVAGNAVFGAPQIAATVDLLRTLIQANQPVQQPVEVR</sequence>
<dbReference type="GO" id="GO:0019323">
    <property type="term" value="P:pentose catabolic process"/>
    <property type="evidence" value="ECO:0007669"/>
    <property type="project" value="UniProtKB-UniRule"/>
</dbReference>
<protein>
    <recommendedName>
        <fullName evidence="7 10">Ribulose-phosphate 3-epimerase</fullName>
        <ecNumber evidence="7 10">5.1.3.1</ecNumber>
    </recommendedName>
</protein>
<evidence type="ECO:0000256" key="1">
    <source>
        <dbReference type="ARBA" id="ARBA00001782"/>
    </source>
</evidence>
<keyword evidence="13" id="KW-0464">Manganese</keyword>
<comment type="cofactor">
    <cofactor evidence="5">
        <name>Fe(2+)</name>
        <dbReference type="ChEBI" id="CHEBI:29033"/>
    </cofactor>
</comment>
<comment type="caution">
    <text evidence="15">The sequence shown here is derived from an EMBL/GenBank/DDBJ whole genome shotgun (WGS) entry which is preliminary data.</text>
</comment>
<evidence type="ECO:0000256" key="2">
    <source>
        <dbReference type="ARBA" id="ARBA00001936"/>
    </source>
</evidence>
<comment type="catalytic activity">
    <reaction evidence="1 10 11">
        <text>D-ribulose 5-phosphate = D-xylulose 5-phosphate</text>
        <dbReference type="Rhea" id="RHEA:13677"/>
        <dbReference type="ChEBI" id="CHEBI:57737"/>
        <dbReference type="ChEBI" id="CHEBI:58121"/>
        <dbReference type="EC" id="5.1.3.1"/>
    </reaction>
</comment>
<organism evidence="15 16">
    <name type="scientific">Leptonema illini</name>
    <dbReference type="NCBI Taxonomy" id="183"/>
    <lineage>
        <taxon>Bacteria</taxon>
        <taxon>Pseudomonadati</taxon>
        <taxon>Spirochaetota</taxon>
        <taxon>Spirochaetia</taxon>
        <taxon>Leptospirales</taxon>
        <taxon>Leptospiraceae</taxon>
        <taxon>Leptonema</taxon>
    </lineage>
</organism>
<evidence type="ECO:0000256" key="5">
    <source>
        <dbReference type="ARBA" id="ARBA00001954"/>
    </source>
</evidence>
<comment type="function">
    <text evidence="10">Catalyzes the reversible epimerization of D-ribulose 5-phosphate to D-xylulose 5-phosphate.</text>
</comment>
<dbReference type="Pfam" id="PF00834">
    <property type="entry name" value="Ribul_P_3_epim"/>
    <property type="match status" value="1"/>
</dbReference>
<dbReference type="SUPFAM" id="SSF51366">
    <property type="entry name" value="Ribulose-phoshate binding barrel"/>
    <property type="match status" value="1"/>
</dbReference>
<evidence type="ECO:0000256" key="14">
    <source>
        <dbReference type="PIRSR" id="PIRSR001461-3"/>
    </source>
</evidence>
<name>A0A833H5G3_9LEPT</name>
<dbReference type="InterPro" id="IPR000056">
    <property type="entry name" value="Ribul_P_3_epim-like"/>
</dbReference>
<dbReference type="Proteomes" id="UP000460298">
    <property type="component" value="Unassembled WGS sequence"/>
</dbReference>
<dbReference type="FunFam" id="3.20.20.70:FF:000004">
    <property type="entry name" value="Ribulose-phosphate 3-epimerase"/>
    <property type="match status" value="1"/>
</dbReference>
<dbReference type="CDD" id="cd00429">
    <property type="entry name" value="RPE"/>
    <property type="match status" value="1"/>
</dbReference>
<gene>
    <name evidence="10 15" type="primary">rpe</name>
    <name evidence="15" type="ORF">F9K24_01575</name>
</gene>
<dbReference type="InterPro" id="IPR011060">
    <property type="entry name" value="RibuloseP-bd_barrel"/>
</dbReference>
<evidence type="ECO:0000256" key="3">
    <source>
        <dbReference type="ARBA" id="ARBA00001941"/>
    </source>
</evidence>
<comment type="caution">
    <text evidence="10">Lacks conserved residue(s) required for the propagation of feature annotation.</text>
</comment>
<dbReference type="AlphaFoldDB" id="A0A833H5G3"/>
<keyword evidence="10 11" id="KW-0119">Carbohydrate metabolism</keyword>
<comment type="cofactor">
    <cofactor evidence="4">
        <name>Zn(2+)</name>
        <dbReference type="ChEBI" id="CHEBI:29105"/>
    </cofactor>
</comment>
<dbReference type="PIRSF" id="PIRSF001461">
    <property type="entry name" value="RPE"/>
    <property type="match status" value="1"/>
</dbReference>
<proteinExistence type="inferred from homology"/>
<feature type="active site" description="Proton donor" evidence="10 12">
    <location>
        <position position="176"/>
    </location>
</feature>
<dbReference type="HAMAP" id="MF_02227">
    <property type="entry name" value="RPE"/>
    <property type="match status" value="1"/>
</dbReference>
<evidence type="ECO:0000256" key="7">
    <source>
        <dbReference type="ARBA" id="ARBA00013188"/>
    </source>
</evidence>
<dbReference type="NCBIfam" id="TIGR01163">
    <property type="entry name" value="rpe"/>
    <property type="match status" value="1"/>
</dbReference>
<keyword evidence="13" id="KW-0862">Zinc</keyword>
<feature type="binding site" evidence="10 13">
    <location>
        <position position="176"/>
    </location>
    <ligand>
        <name>a divalent metal cation</name>
        <dbReference type="ChEBI" id="CHEBI:60240"/>
    </ligand>
</feature>
<feature type="binding site" evidence="10">
    <location>
        <begin position="176"/>
        <end position="178"/>
    </location>
    <ligand>
        <name>substrate</name>
    </ligand>
</feature>
<dbReference type="Gene3D" id="3.20.20.70">
    <property type="entry name" value="Aldolase class I"/>
    <property type="match status" value="1"/>
</dbReference>
<comment type="similarity">
    <text evidence="6 10 11">Belongs to the ribulose-phosphate 3-epimerase family.</text>
</comment>
<dbReference type="PROSITE" id="PS01085">
    <property type="entry name" value="RIBUL_P_3_EPIMER_1"/>
    <property type="match status" value="1"/>
</dbReference>
<feature type="binding site" evidence="10 14">
    <location>
        <position position="67"/>
    </location>
    <ligand>
        <name>substrate</name>
    </ligand>
</feature>
<evidence type="ECO:0000256" key="13">
    <source>
        <dbReference type="PIRSR" id="PIRSR001461-2"/>
    </source>
</evidence>
<dbReference type="InterPro" id="IPR013785">
    <property type="entry name" value="Aldolase_TIM"/>
</dbReference>
<evidence type="ECO:0000256" key="4">
    <source>
        <dbReference type="ARBA" id="ARBA00001947"/>
    </source>
</evidence>
<evidence type="ECO:0000313" key="15">
    <source>
        <dbReference type="EMBL" id="KAB2935444.1"/>
    </source>
</evidence>
<feature type="active site" description="Proton acceptor" evidence="10 12">
    <location>
        <position position="36"/>
    </location>
</feature>
<dbReference type="GO" id="GO:0046872">
    <property type="term" value="F:metal ion binding"/>
    <property type="evidence" value="ECO:0007669"/>
    <property type="project" value="UniProtKB-UniRule"/>
</dbReference>
<reference evidence="15 16" key="1">
    <citation type="submission" date="2019-10" db="EMBL/GenBank/DDBJ databases">
        <title>Extracellular Electron Transfer in a Candidatus Methanoperedens spp. Enrichment Culture.</title>
        <authorList>
            <person name="Berger S."/>
            <person name="Rangel Shaw D."/>
            <person name="Berben T."/>
            <person name="In 'T Zandt M."/>
            <person name="Frank J."/>
            <person name="Reimann J."/>
            <person name="Jetten M.S.M."/>
            <person name="Welte C.U."/>
        </authorList>
    </citation>
    <scope>NUCLEOTIDE SEQUENCE [LARGE SCALE GENOMIC DNA]</scope>
    <source>
        <strain evidence="15">SB12</strain>
    </source>
</reference>
<evidence type="ECO:0000256" key="11">
    <source>
        <dbReference type="PIRNR" id="PIRNR001461"/>
    </source>
</evidence>